<reference evidence="2" key="3">
    <citation type="submission" date="2025-08" db="UniProtKB">
        <authorList>
            <consortium name="Ensembl"/>
        </authorList>
    </citation>
    <scope>IDENTIFICATION</scope>
    <source>
        <strain evidence="2">C57BL/6J</strain>
    </source>
</reference>
<reference evidence="2 4" key="2">
    <citation type="journal article" date="2011" name="PLoS Biol.">
        <title>Modernizing reference genome assemblies.</title>
        <authorList>
            <person name="Church D.M."/>
            <person name="Schneider V.A."/>
            <person name="Graves T."/>
            <person name="Auger K."/>
            <person name="Cunningham F."/>
            <person name="Bouk N."/>
            <person name="Chen H.C."/>
            <person name="Agarwala R."/>
            <person name="McLaren W.M."/>
            <person name="Ritchie G.R."/>
            <person name="Albracht D."/>
            <person name="Kremitzki M."/>
            <person name="Rock S."/>
            <person name="Kotkiewicz H."/>
            <person name="Kremitzki C."/>
            <person name="Wollam A."/>
            <person name="Trani L."/>
            <person name="Fulton L."/>
            <person name="Fulton R."/>
            <person name="Matthews L."/>
            <person name="Whitehead S."/>
            <person name="Chow W."/>
            <person name="Torrance J."/>
            <person name="Dunn M."/>
            <person name="Harden G."/>
            <person name="Threadgold G."/>
            <person name="Wood J."/>
            <person name="Collins J."/>
            <person name="Heath P."/>
            <person name="Griffiths G."/>
            <person name="Pelan S."/>
            <person name="Grafham D."/>
            <person name="Eichler E.E."/>
            <person name="Weinstock G."/>
            <person name="Mardis E.R."/>
            <person name="Wilson R.K."/>
            <person name="Howe K."/>
            <person name="Flicek P."/>
            <person name="Hubbard T."/>
        </authorList>
    </citation>
    <scope>NUCLEOTIDE SEQUENCE [LARGE SCALE GENOMIC DNA]</scope>
    <source>
        <strain evidence="2 4">C57BL/6J</strain>
    </source>
</reference>
<evidence type="ECO:0000313" key="4">
    <source>
        <dbReference type="Proteomes" id="UP000000589"/>
    </source>
</evidence>
<evidence type="ECO:0000256" key="1">
    <source>
        <dbReference type="PROSITE-ProRule" id="PRU00023"/>
    </source>
</evidence>
<dbReference type="InterPro" id="IPR036770">
    <property type="entry name" value="Ankyrin_rpt-contain_sf"/>
</dbReference>
<dbReference type="SUPFAM" id="SSF48403">
    <property type="entry name" value="Ankyrin repeat"/>
    <property type="match status" value="1"/>
</dbReference>
<dbReference type="InterPro" id="IPR050657">
    <property type="entry name" value="Ankyrin_repeat_domain"/>
</dbReference>
<reference evidence="2" key="4">
    <citation type="submission" date="2025-09" db="UniProtKB">
        <authorList>
            <consortium name="Ensembl"/>
        </authorList>
    </citation>
    <scope>IDENTIFICATION</scope>
    <source>
        <strain evidence="2">C57BL/6J</strain>
    </source>
</reference>
<dbReference type="InterPro" id="IPR002110">
    <property type="entry name" value="Ankyrin_rpt"/>
</dbReference>
<feature type="repeat" description="ANK" evidence="1">
    <location>
        <begin position="137"/>
        <end position="169"/>
    </location>
</feature>
<sequence length="307" mass="35441">MGGKYSRGEERRPLGFPGFSALCCCQKTNREETPLGFCDIKARRSNLSFGREDPAYLDMAYFPDNDLHMAACAGDLPFVRLYFTLGKYEVNHRDRENRNAMHFACFYGHLELVIYLWRRGCEINVCDNHNITPLMKDNLTPLLLALRENRLKMAQFLVRMEASVHAVDSQRRNSLMYAVRCDSPVMVNLILQQGVDINLKDLFGWTALRYAIEGDRDVRTMLLELRKRNRAFQSSENSSIRLINKADAEVTSPTANEKVIEMQDPFTTNEASVEKTQTRRPESELEVFSLEEEISYKETINNLQQQC</sequence>
<feature type="repeat" description="ANK" evidence="1">
    <location>
        <begin position="170"/>
        <end position="202"/>
    </location>
</feature>
<organism evidence="2 4">
    <name type="scientific">Mus musculus</name>
    <name type="common">Mouse</name>
    <dbReference type="NCBI Taxonomy" id="10090"/>
    <lineage>
        <taxon>Eukaryota</taxon>
        <taxon>Metazoa</taxon>
        <taxon>Chordata</taxon>
        <taxon>Craniata</taxon>
        <taxon>Vertebrata</taxon>
        <taxon>Euteleostomi</taxon>
        <taxon>Mammalia</taxon>
        <taxon>Eutheria</taxon>
        <taxon>Euarchontoglires</taxon>
        <taxon>Glires</taxon>
        <taxon>Rodentia</taxon>
        <taxon>Myomorpha</taxon>
        <taxon>Muroidea</taxon>
        <taxon>Muridae</taxon>
        <taxon>Murinae</taxon>
        <taxon>Mus</taxon>
        <taxon>Mus</taxon>
    </lineage>
</organism>
<dbReference type="ExpressionAtlas" id="A2ASY2">
    <property type="expression patterns" value="baseline and differential"/>
</dbReference>
<dbReference type="AlphaFoldDB" id="A2ASY2"/>
<dbReference type="Proteomes" id="UP000000589">
    <property type="component" value="Chromosome 2"/>
</dbReference>
<dbReference type="Bgee" id="ENSMUSG00000026774">
    <property type="expression patterns" value="Expressed in spermatid and 9 other cell types or tissues"/>
</dbReference>
<dbReference type="PANTHER" id="PTHR24147">
    <property type="entry name" value="ANKYRIN REPEAT DOMAIN 36-RELATED"/>
    <property type="match status" value="1"/>
</dbReference>
<dbReference type="Ensembl" id="ENSMUST00000114505.2">
    <property type="protein sequence ID" value="ENSMUSP00000110150.2"/>
    <property type="gene ID" value="ENSMUSG00000026774.12"/>
</dbReference>
<dbReference type="PROSITE" id="PS50088">
    <property type="entry name" value="ANK_REPEAT"/>
    <property type="match status" value="3"/>
</dbReference>
<dbReference type="HOGENOM" id="CLU_906022_0_0_1"/>
<dbReference type="SMR" id="A2ASY2"/>
<dbReference type="MGI" id="MGI:1918231">
    <property type="gene designation" value="Ankrd68"/>
</dbReference>
<evidence type="ECO:0000313" key="2">
    <source>
        <dbReference type="Ensembl" id="ENSMUSP00000110150.2"/>
    </source>
</evidence>
<accession>A2ASY2</accession>
<dbReference type="SMART" id="SM00248">
    <property type="entry name" value="ANK"/>
    <property type="match status" value="4"/>
</dbReference>
<proteinExistence type="predicted"/>
<dbReference type="AGR" id="MGI:1918231"/>
<dbReference type="Pfam" id="PF13857">
    <property type="entry name" value="Ank_5"/>
    <property type="match status" value="1"/>
</dbReference>
<gene>
    <name evidence="2 3" type="primary">Ankrd68</name>
    <name evidence="3" type="synonym">4931423N10Rik</name>
    <name evidence="3" type="synonym">Fem1al</name>
    <name evidence="3" type="synonym">Potegl</name>
</gene>
<dbReference type="Pfam" id="PF12796">
    <property type="entry name" value="Ank_2"/>
    <property type="match status" value="1"/>
</dbReference>
<protein>
    <submittedName>
        <fullName evidence="2">Ankyrin repeat domain 68</fullName>
    </submittedName>
    <submittedName>
        <fullName evidence="2">POTE ankyrin domain family, member G like</fullName>
    </submittedName>
</protein>
<dbReference type="PANTHER" id="PTHR24147:SF73">
    <property type="entry name" value="POTE ANKYRIN DOMAIN FAMILY, MEMBER G LIKE"/>
    <property type="match status" value="1"/>
</dbReference>
<dbReference type="ProteomicsDB" id="367923"/>
<dbReference type="VEuPathDB" id="HostDB:ENSMUSG00000026774"/>
<feature type="repeat" description="ANK" evidence="1">
    <location>
        <begin position="96"/>
        <end position="128"/>
    </location>
</feature>
<keyword evidence="4" id="KW-1185">Reference proteome</keyword>
<dbReference type="GeneTree" id="ENSGT00940000153661"/>
<evidence type="ECO:0000313" key="3">
    <source>
        <dbReference type="MGI" id="MGI:1918231"/>
    </source>
</evidence>
<name>A2ASY2_MOUSE</name>
<keyword evidence="1" id="KW-0040">ANK repeat</keyword>
<dbReference type="Gene3D" id="1.25.40.20">
    <property type="entry name" value="Ankyrin repeat-containing domain"/>
    <property type="match status" value="2"/>
</dbReference>
<dbReference type="PROSITE" id="PS50297">
    <property type="entry name" value="ANK_REP_REGION"/>
    <property type="match status" value="1"/>
</dbReference>
<reference evidence="2 4" key="1">
    <citation type="journal article" date="2009" name="PLoS Biol.">
        <title>Lineage-specific biology revealed by a finished genome assembly of the mouse.</title>
        <authorList>
            <consortium name="Mouse Genome Sequencing Consortium"/>
            <person name="Church D.M."/>
            <person name="Goodstadt L."/>
            <person name="Hillier L.W."/>
            <person name="Zody M.C."/>
            <person name="Goldstein S."/>
            <person name="She X."/>
            <person name="Bult C.J."/>
            <person name="Agarwala R."/>
            <person name="Cherry J.L."/>
            <person name="DiCuccio M."/>
            <person name="Hlavina W."/>
            <person name="Kapustin Y."/>
            <person name="Meric P."/>
            <person name="Maglott D."/>
            <person name="Birtle Z."/>
            <person name="Marques A.C."/>
            <person name="Graves T."/>
            <person name="Zhou S."/>
            <person name="Teague B."/>
            <person name="Potamousis K."/>
            <person name="Churas C."/>
            <person name="Place M."/>
            <person name="Herschleb J."/>
            <person name="Runnheim R."/>
            <person name="Forrest D."/>
            <person name="Amos-Landgraf J."/>
            <person name="Schwartz D.C."/>
            <person name="Cheng Z."/>
            <person name="Lindblad-Toh K."/>
            <person name="Eichler E.E."/>
            <person name="Ponting C.P."/>
        </authorList>
    </citation>
    <scope>NUCLEOTIDE SEQUENCE [LARGE SCALE GENOMIC DNA]</scope>
    <source>
        <strain evidence="2 4">C57BL/6J</strain>
    </source>
</reference>